<dbReference type="PRINTS" id="PR00502">
    <property type="entry name" value="NUDIXFAMILY"/>
</dbReference>
<evidence type="ECO:0000256" key="10">
    <source>
        <dbReference type="RuleBase" id="RU003476"/>
    </source>
</evidence>
<feature type="domain" description="Nudix hydrolase" evidence="12">
    <location>
        <begin position="185"/>
        <end position="313"/>
    </location>
</feature>
<dbReference type="InterPro" id="IPR015797">
    <property type="entry name" value="NUDIX_hydrolase-like_dom_sf"/>
</dbReference>
<feature type="compositionally biased region" description="Basic and acidic residues" evidence="11">
    <location>
        <begin position="1"/>
        <end position="19"/>
    </location>
</feature>
<comment type="catalytic activity">
    <reaction evidence="9">
        <text>a 5'-end NAD(+)-phospho-ribonucleoside in mRNA + H2O = a 5'-end phospho-adenosine-phospho-ribonucleoside in mRNA + beta-nicotinamide D-ribonucleotide + 2 H(+)</text>
        <dbReference type="Rhea" id="RHEA:60876"/>
        <dbReference type="Rhea" id="RHEA-COMP:15698"/>
        <dbReference type="Rhea" id="RHEA-COMP:15719"/>
        <dbReference type="ChEBI" id="CHEBI:14649"/>
        <dbReference type="ChEBI" id="CHEBI:15377"/>
        <dbReference type="ChEBI" id="CHEBI:15378"/>
        <dbReference type="ChEBI" id="CHEBI:144029"/>
        <dbReference type="ChEBI" id="CHEBI:144051"/>
    </reaction>
    <physiologicalReaction direction="left-to-right" evidence="9">
        <dbReference type="Rhea" id="RHEA:60877"/>
    </physiologicalReaction>
</comment>
<accession>A0A5M8QAG7</accession>
<dbReference type="GO" id="GO:0035529">
    <property type="term" value="F:NADH pyrophosphatase activity"/>
    <property type="evidence" value="ECO:0007669"/>
    <property type="project" value="TreeGrafter"/>
</dbReference>
<dbReference type="InterPro" id="IPR050241">
    <property type="entry name" value="NAD-cap_RNA_hydrolase_NudC"/>
</dbReference>
<dbReference type="EC" id="3.6.1.22" evidence="4"/>
<dbReference type="OrthoDB" id="9791656at2"/>
<evidence type="ECO:0000256" key="9">
    <source>
        <dbReference type="ARBA" id="ARBA00023679"/>
    </source>
</evidence>
<dbReference type="GO" id="GO:0110153">
    <property type="term" value="F:RNA NAD-cap (NMN-forming) hydrolase activity"/>
    <property type="evidence" value="ECO:0007669"/>
    <property type="project" value="RHEA"/>
</dbReference>
<sequence>MDARLGRPRPEADAPRDGGDVQVPPLARSGLDRDHATRIADDAVDRALEDPSTRIVAIAGDRAPVRDGRLVRFAHDELPDAAVRVEPHVPLSWLGRLRPLPDGTPGGMVLSLLVAEPFEVEGAEWRSLREVGADLDDADAGVLVQAVALGVWQRESHHSPVDGSAAAFEESGWVRRDGGGGAHFPRTDPAVIVAIHDPADERILLGHNAAWPEGRYSLIAGFVDPGESLEAAVVREVLEETGLRVERPRYLGSQPWPFPRSLMIGFECVAPDPSTIVPDGVEILDVRWFTRDELRAGAVQLPGRTSIAAWILDAWLARQPGSVR</sequence>
<dbReference type="InterPro" id="IPR000086">
    <property type="entry name" value="NUDIX_hydrolase_dom"/>
</dbReference>
<dbReference type="PANTHER" id="PTHR42904:SF6">
    <property type="entry name" value="NAD-CAPPED RNA HYDROLASE NUDT12"/>
    <property type="match status" value="1"/>
</dbReference>
<comment type="cofactor">
    <cofactor evidence="2">
        <name>Zn(2+)</name>
        <dbReference type="ChEBI" id="CHEBI:29105"/>
    </cofactor>
</comment>
<evidence type="ECO:0000256" key="4">
    <source>
        <dbReference type="ARBA" id="ARBA00012381"/>
    </source>
</evidence>
<comment type="cofactor">
    <cofactor evidence="1">
        <name>Mg(2+)</name>
        <dbReference type="ChEBI" id="CHEBI:18420"/>
    </cofactor>
</comment>
<keyword evidence="7" id="KW-0460">Magnesium</keyword>
<comment type="caution">
    <text evidence="13">The sequence shown here is derived from an EMBL/GenBank/DDBJ whole genome shotgun (WGS) entry which is preliminary data.</text>
</comment>
<proteinExistence type="inferred from homology"/>
<keyword evidence="8" id="KW-0520">NAD</keyword>
<keyword evidence="5" id="KW-0479">Metal-binding</keyword>
<comment type="similarity">
    <text evidence="3">Belongs to the Nudix hydrolase family. NudC subfamily.</text>
</comment>
<evidence type="ECO:0000259" key="12">
    <source>
        <dbReference type="PROSITE" id="PS51462"/>
    </source>
</evidence>
<evidence type="ECO:0000256" key="3">
    <source>
        <dbReference type="ARBA" id="ARBA00009595"/>
    </source>
</evidence>
<organism evidence="13 14">
    <name type="scientific">Agrococcus sediminis</name>
    <dbReference type="NCBI Taxonomy" id="2599924"/>
    <lineage>
        <taxon>Bacteria</taxon>
        <taxon>Bacillati</taxon>
        <taxon>Actinomycetota</taxon>
        <taxon>Actinomycetes</taxon>
        <taxon>Micrococcales</taxon>
        <taxon>Microbacteriaceae</taxon>
        <taxon>Agrococcus</taxon>
    </lineage>
</organism>
<dbReference type="InterPro" id="IPR020476">
    <property type="entry name" value="Nudix_hydrolase"/>
</dbReference>
<evidence type="ECO:0000256" key="11">
    <source>
        <dbReference type="SAM" id="MobiDB-lite"/>
    </source>
</evidence>
<dbReference type="Pfam" id="PF00293">
    <property type="entry name" value="NUDIX"/>
    <property type="match status" value="1"/>
</dbReference>
<evidence type="ECO:0000256" key="6">
    <source>
        <dbReference type="ARBA" id="ARBA00022801"/>
    </source>
</evidence>
<dbReference type="GO" id="GO:0006742">
    <property type="term" value="P:NADP+ catabolic process"/>
    <property type="evidence" value="ECO:0007669"/>
    <property type="project" value="TreeGrafter"/>
</dbReference>
<dbReference type="Gene3D" id="3.90.79.20">
    <property type="match status" value="1"/>
</dbReference>
<evidence type="ECO:0000256" key="7">
    <source>
        <dbReference type="ARBA" id="ARBA00022842"/>
    </source>
</evidence>
<dbReference type="PANTHER" id="PTHR42904">
    <property type="entry name" value="NUDIX HYDROLASE, NUDC SUBFAMILY"/>
    <property type="match status" value="1"/>
</dbReference>
<dbReference type="EMBL" id="VOIR01000014">
    <property type="protein sequence ID" value="KAA6432975.1"/>
    <property type="molecule type" value="Genomic_DNA"/>
</dbReference>
<dbReference type="GO" id="GO:0005829">
    <property type="term" value="C:cytosol"/>
    <property type="evidence" value="ECO:0007669"/>
    <property type="project" value="TreeGrafter"/>
</dbReference>
<dbReference type="PROSITE" id="PS00893">
    <property type="entry name" value="NUDIX_BOX"/>
    <property type="match status" value="1"/>
</dbReference>
<evidence type="ECO:0000256" key="5">
    <source>
        <dbReference type="ARBA" id="ARBA00022723"/>
    </source>
</evidence>
<feature type="region of interest" description="Disordered" evidence="11">
    <location>
        <begin position="1"/>
        <end position="35"/>
    </location>
</feature>
<gene>
    <name evidence="13" type="primary">nudC</name>
    <name evidence="13" type="ORF">FQ330_08400</name>
</gene>
<keyword evidence="14" id="KW-1185">Reference proteome</keyword>
<dbReference type="InterPro" id="IPR049734">
    <property type="entry name" value="NudC-like_C"/>
</dbReference>
<dbReference type="NCBIfam" id="NF001299">
    <property type="entry name" value="PRK00241.1"/>
    <property type="match status" value="1"/>
</dbReference>
<reference evidence="13 14" key="1">
    <citation type="submission" date="2019-08" db="EMBL/GenBank/DDBJ databases">
        <title>Agrococcus lahaulensis sp. nov., isolated from a cold desert of the Indian Himalayas.</title>
        <authorList>
            <person name="Qu J.H."/>
        </authorList>
    </citation>
    <scope>NUCLEOTIDE SEQUENCE [LARGE SCALE GENOMIC DNA]</scope>
    <source>
        <strain evidence="13 14">NS18</strain>
    </source>
</reference>
<keyword evidence="6 10" id="KW-0378">Hydrolase</keyword>
<dbReference type="AlphaFoldDB" id="A0A5M8QAG7"/>
<evidence type="ECO:0000256" key="8">
    <source>
        <dbReference type="ARBA" id="ARBA00023027"/>
    </source>
</evidence>
<evidence type="ECO:0000256" key="1">
    <source>
        <dbReference type="ARBA" id="ARBA00001946"/>
    </source>
</evidence>
<dbReference type="GO" id="GO:0046872">
    <property type="term" value="F:metal ion binding"/>
    <property type="evidence" value="ECO:0007669"/>
    <property type="project" value="UniProtKB-KW"/>
</dbReference>
<evidence type="ECO:0000256" key="2">
    <source>
        <dbReference type="ARBA" id="ARBA00001947"/>
    </source>
</evidence>
<dbReference type="PROSITE" id="PS51462">
    <property type="entry name" value="NUDIX"/>
    <property type="match status" value="1"/>
</dbReference>
<dbReference type="SUPFAM" id="SSF55811">
    <property type="entry name" value="Nudix"/>
    <property type="match status" value="1"/>
</dbReference>
<evidence type="ECO:0000313" key="13">
    <source>
        <dbReference type="EMBL" id="KAA6432975.1"/>
    </source>
</evidence>
<name>A0A5M8QAG7_9MICO</name>
<protein>
    <recommendedName>
        <fullName evidence="4">NAD(+) diphosphatase</fullName>
        <ecNumber evidence="4">3.6.1.22</ecNumber>
    </recommendedName>
</protein>
<dbReference type="Proteomes" id="UP000323221">
    <property type="component" value="Unassembled WGS sequence"/>
</dbReference>
<evidence type="ECO:0000313" key="14">
    <source>
        <dbReference type="Proteomes" id="UP000323221"/>
    </source>
</evidence>
<dbReference type="Gene3D" id="3.90.79.10">
    <property type="entry name" value="Nucleoside Triphosphate Pyrophosphohydrolase"/>
    <property type="match status" value="1"/>
</dbReference>
<dbReference type="GO" id="GO:0019677">
    <property type="term" value="P:NAD+ catabolic process"/>
    <property type="evidence" value="ECO:0007669"/>
    <property type="project" value="TreeGrafter"/>
</dbReference>
<dbReference type="InterPro" id="IPR020084">
    <property type="entry name" value="NUDIX_hydrolase_CS"/>
</dbReference>
<dbReference type="CDD" id="cd03429">
    <property type="entry name" value="NUDIX_NADH_pyrophosphatase_Nudt13"/>
    <property type="match status" value="1"/>
</dbReference>